<keyword evidence="1" id="KW-0812">Transmembrane</keyword>
<feature type="transmembrane region" description="Helical" evidence="1">
    <location>
        <begin position="16"/>
        <end position="34"/>
    </location>
</feature>
<keyword evidence="1" id="KW-1133">Transmembrane helix</keyword>
<keyword evidence="3" id="KW-1185">Reference proteome</keyword>
<dbReference type="EMBL" id="CAKJTG010000024">
    <property type="protein sequence ID" value="CAG9609841.1"/>
    <property type="molecule type" value="Genomic_DNA"/>
</dbReference>
<evidence type="ECO:0000313" key="3">
    <source>
        <dbReference type="Proteomes" id="UP000789845"/>
    </source>
</evidence>
<dbReference type="AlphaFoldDB" id="A0A9C7LB71"/>
<evidence type="ECO:0000313" key="2">
    <source>
        <dbReference type="EMBL" id="CAG9609841.1"/>
    </source>
</evidence>
<sequence>MKSPCFSEKLYLKNQIHHFIGLFGYFMCGILQYMRGFPGFMCGYPKFMCGYPIFMCGYPRFMRVLPQSMRKFHKAITNKASKPNFSLQLIYLISKRSREFSLLPTHSYKIIKFIARAYLLNRIGSRPRSSQHFFHHCLHNSTILVILNFNNTI</sequence>
<organism evidence="2 3">
    <name type="scientific">Pseudoneobacillus rhizosphaerae</name>
    <dbReference type="NCBI Taxonomy" id="2880968"/>
    <lineage>
        <taxon>Bacteria</taxon>
        <taxon>Bacillati</taxon>
        <taxon>Bacillota</taxon>
        <taxon>Bacilli</taxon>
        <taxon>Bacillales</taxon>
        <taxon>Bacillaceae</taxon>
        <taxon>Pseudoneobacillus</taxon>
    </lineage>
</organism>
<dbReference type="Proteomes" id="UP000789845">
    <property type="component" value="Unassembled WGS sequence"/>
</dbReference>
<evidence type="ECO:0000256" key="1">
    <source>
        <dbReference type="SAM" id="Phobius"/>
    </source>
</evidence>
<accession>A0A9C7LB71</accession>
<protein>
    <submittedName>
        <fullName evidence="2">Uncharacterized protein</fullName>
    </submittedName>
</protein>
<name>A0A9C7LB71_9BACI</name>
<keyword evidence="1" id="KW-0472">Membrane</keyword>
<reference evidence="2" key="1">
    <citation type="submission" date="2021-10" db="EMBL/GenBank/DDBJ databases">
        <authorList>
            <person name="Criscuolo A."/>
        </authorList>
    </citation>
    <scope>NUCLEOTIDE SEQUENCE</scope>
    <source>
        <strain evidence="2">CIP111885</strain>
    </source>
</reference>
<gene>
    <name evidence="2" type="ORF">NEOCIP111885_03584</name>
</gene>
<comment type="caution">
    <text evidence="2">The sequence shown here is derived from an EMBL/GenBank/DDBJ whole genome shotgun (WGS) entry which is preliminary data.</text>
</comment>
<proteinExistence type="predicted"/>